<feature type="region of interest" description="Disordered" evidence="1">
    <location>
        <begin position="73"/>
        <end position="92"/>
    </location>
</feature>
<evidence type="ECO:0000256" key="1">
    <source>
        <dbReference type="SAM" id="MobiDB-lite"/>
    </source>
</evidence>
<evidence type="ECO:0000313" key="2">
    <source>
        <dbReference type="EMBL" id="OMP03705.1"/>
    </source>
</evidence>
<name>A0A1R3K9D2_9ROSI</name>
<sequence>MANNNLVKVSTGASGFGITVFIKKAESVEPRVLLVQQKKFPKSQKWNGRTVSITSFVGIRAIEETTFSISFEDNKKKGKEAAHTQRKRAGAT</sequence>
<dbReference type="EMBL" id="AWUE01014441">
    <property type="protein sequence ID" value="OMP03705.1"/>
    <property type="molecule type" value="Genomic_DNA"/>
</dbReference>
<evidence type="ECO:0000313" key="3">
    <source>
        <dbReference type="Proteomes" id="UP000187203"/>
    </source>
</evidence>
<comment type="caution">
    <text evidence="2">The sequence shown here is derived from an EMBL/GenBank/DDBJ whole genome shotgun (WGS) entry which is preliminary data.</text>
</comment>
<reference evidence="3" key="1">
    <citation type="submission" date="2013-09" db="EMBL/GenBank/DDBJ databases">
        <title>Corchorus olitorius genome sequencing.</title>
        <authorList>
            <person name="Alam M."/>
            <person name="Haque M.S."/>
            <person name="Islam M.S."/>
            <person name="Emdad E.M."/>
            <person name="Islam M.M."/>
            <person name="Ahmed B."/>
            <person name="Halim A."/>
            <person name="Hossen Q.M.M."/>
            <person name="Hossain M.Z."/>
            <person name="Ahmed R."/>
            <person name="Khan M.M."/>
            <person name="Islam R."/>
            <person name="Rashid M.M."/>
            <person name="Khan S.A."/>
            <person name="Rahman M.S."/>
            <person name="Alam M."/>
            <person name="Yahiya A.S."/>
            <person name="Khan M.S."/>
            <person name="Azam M.S."/>
            <person name="Haque T."/>
            <person name="Lashkar M.Z.H."/>
            <person name="Akhand A.I."/>
            <person name="Morshed G."/>
            <person name="Roy S."/>
            <person name="Uddin K.S."/>
            <person name="Rabeya T."/>
            <person name="Hossain A.S."/>
            <person name="Chowdhury A."/>
            <person name="Snigdha A.R."/>
            <person name="Mortoza M.S."/>
            <person name="Matin S.A."/>
            <person name="Hoque S.M.E."/>
            <person name="Islam M.K."/>
            <person name="Roy D.K."/>
            <person name="Haider R."/>
            <person name="Moosa M.M."/>
            <person name="Elias S.M."/>
            <person name="Hasan A.M."/>
            <person name="Jahan S."/>
            <person name="Shafiuddin M."/>
            <person name="Mahmood N."/>
            <person name="Shommy N.S."/>
        </authorList>
    </citation>
    <scope>NUCLEOTIDE SEQUENCE [LARGE SCALE GENOMIC DNA]</scope>
    <source>
        <strain evidence="3">cv. O-4</strain>
    </source>
</reference>
<gene>
    <name evidence="2" type="ORF">COLO4_10254</name>
</gene>
<keyword evidence="3" id="KW-1185">Reference proteome</keyword>
<protein>
    <submittedName>
        <fullName evidence="2">N-acetylglucosaminyl-phosphatidylinositol biosynthetic protein</fullName>
    </submittedName>
</protein>
<accession>A0A1R3K9D2</accession>
<organism evidence="2 3">
    <name type="scientific">Corchorus olitorius</name>
    <dbReference type="NCBI Taxonomy" id="93759"/>
    <lineage>
        <taxon>Eukaryota</taxon>
        <taxon>Viridiplantae</taxon>
        <taxon>Streptophyta</taxon>
        <taxon>Embryophyta</taxon>
        <taxon>Tracheophyta</taxon>
        <taxon>Spermatophyta</taxon>
        <taxon>Magnoliopsida</taxon>
        <taxon>eudicotyledons</taxon>
        <taxon>Gunneridae</taxon>
        <taxon>Pentapetalae</taxon>
        <taxon>rosids</taxon>
        <taxon>malvids</taxon>
        <taxon>Malvales</taxon>
        <taxon>Malvaceae</taxon>
        <taxon>Grewioideae</taxon>
        <taxon>Apeibeae</taxon>
        <taxon>Corchorus</taxon>
    </lineage>
</organism>
<proteinExistence type="predicted"/>
<dbReference type="AlphaFoldDB" id="A0A1R3K9D2"/>
<feature type="compositionally biased region" description="Basic and acidic residues" evidence="1">
    <location>
        <begin position="73"/>
        <end position="83"/>
    </location>
</feature>
<dbReference type="Proteomes" id="UP000187203">
    <property type="component" value="Unassembled WGS sequence"/>
</dbReference>